<dbReference type="InterPro" id="IPR050266">
    <property type="entry name" value="AB_hydrolase_sf"/>
</dbReference>
<dbReference type="Proteomes" id="UP000482800">
    <property type="component" value="Unassembled WGS sequence"/>
</dbReference>
<gene>
    <name evidence="2" type="ORF">Phou_078720</name>
</gene>
<sequence>MLHIIGRRNVTSIELPHGVVSYRVAGPADSAAPPVLFVHPFLMDGSLWSSVADLLAAQGVRSYAPDWPLGAHRIPVKPGTDQSPRGVARQIIAFIEALDLRDVTLVGGDTGGALCQFLLDTDPSRIGRVVLTNCDAFDKFPPFPFSVIFHLLKGETRMKVNLQPMRWRAIRHSPLGLGLLANRLDPAQTRSWIEPSLSDEAIRRDAVAFLKGAKRKDLLDVSTRLSRFAGPVTIVWGTADRAFTPALGRRLQRAFKNADFVEVPNAKTLVSLDAPGQLADAIASMAHSPTRSDGSGS</sequence>
<dbReference type="EMBL" id="BLPF01000003">
    <property type="protein sequence ID" value="GFJ83692.1"/>
    <property type="molecule type" value="Genomic_DNA"/>
</dbReference>
<protein>
    <submittedName>
        <fullName evidence="2">Alpha/beta hydrolase</fullName>
    </submittedName>
</protein>
<keyword evidence="3" id="KW-1185">Reference proteome</keyword>
<dbReference type="Gene3D" id="3.40.50.1820">
    <property type="entry name" value="alpha/beta hydrolase"/>
    <property type="match status" value="1"/>
</dbReference>
<organism evidence="2 3">
    <name type="scientific">Phytohabitans houttuyneae</name>
    <dbReference type="NCBI Taxonomy" id="1076126"/>
    <lineage>
        <taxon>Bacteria</taxon>
        <taxon>Bacillati</taxon>
        <taxon>Actinomycetota</taxon>
        <taxon>Actinomycetes</taxon>
        <taxon>Micromonosporales</taxon>
        <taxon>Micromonosporaceae</taxon>
    </lineage>
</organism>
<evidence type="ECO:0000313" key="2">
    <source>
        <dbReference type="EMBL" id="GFJ83692.1"/>
    </source>
</evidence>
<comment type="caution">
    <text evidence="2">The sequence shown here is derived from an EMBL/GenBank/DDBJ whole genome shotgun (WGS) entry which is preliminary data.</text>
</comment>
<keyword evidence="2" id="KW-0378">Hydrolase</keyword>
<feature type="domain" description="AB hydrolase-1" evidence="1">
    <location>
        <begin position="33"/>
        <end position="274"/>
    </location>
</feature>
<dbReference type="SUPFAM" id="SSF53474">
    <property type="entry name" value="alpha/beta-Hydrolases"/>
    <property type="match status" value="1"/>
</dbReference>
<dbReference type="Pfam" id="PF00561">
    <property type="entry name" value="Abhydrolase_1"/>
    <property type="match status" value="1"/>
</dbReference>
<accession>A0A6V8KEQ8</accession>
<dbReference type="PANTHER" id="PTHR43798">
    <property type="entry name" value="MONOACYLGLYCEROL LIPASE"/>
    <property type="match status" value="1"/>
</dbReference>
<dbReference type="AlphaFoldDB" id="A0A6V8KEQ8"/>
<evidence type="ECO:0000259" key="1">
    <source>
        <dbReference type="Pfam" id="PF00561"/>
    </source>
</evidence>
<dbReference type="InterPro" id="IPR000073">
    <property type="entry name" value="AB_hydrolase_1"/>
</dbReference>
<reference evidence="2 3" key="2">
    <citation type="submission" date="2020-03" db="EMBL/GenBank/DDBJ databases">
        <authorList>
            <person name="Ichikawa N."/>
            <person name="Kimura A."/>
            <person name="Kitahashi Y."/>
            <person name="Uohara A."/>
        </authorList>
    </citation>
    <scope>NUCLEOTIDE SEQUENCE [LARGE SCALE GENOMIC DNA]</scope>
    <source>
        <strain evidence="2 3">NBRC 108639</strain>
    </source>
</reference>
<dbReference type="InterPro" id="IPR029058">
    <property type="entry name" value="AB_hydrolase_fold"/>
</dbReference>
<name>A0A6V8KEQ8_9ACTN</name>
<proteinExistence type="predicted"/>
<evidence type="ECO:0000313" key="3">
    <source>
        <dbReference type="Proteomes" id="UP000482800"/>
    </source>
</evidence>
<dbReference type="GO" id="GO:0016787">
    <property type="term" value="F:hydrolase activity"/>
    <property type="evidence" value="ECO:0007669"/>
    <property type="project" value="UniProtKB-KW"/>
</dbReference>
<reference evidence="2 3" key="1">
    <citation type="submission" date="2020-03" db="EMBL/GenBank/DDBJ databases">
        <title>Whole genome shotgun sequence of Phytohabitans houttuyneae NBRC 108639.</title>
        <authorList>
            <person name="Komaki H."/>
            <person name="Tamura T."/>
        </authorList>
    </citation>
    <scope>NUCLEOTIDE SEQUENCE [LARGE SCALE GENOMIC DNA]</scope>
    <source>
        <strain evidence="2 3">NBRC 108639</strain>
    </source>
</reference>